<keyword evidence="2" id="KW-1185">Reference proteome</keyword>
<proteinExistence type="predicted"/>
<gene>
    <name evidence="1" type="ORF">P74p63</name>
</gene>
<accession>A7XXN7</accession>
<dbReference type="EMBL" id="EU100884">
    <property type="protein sequence ID" value="ABU97013.1"/>
    <property type="molecule type" value="Genomic_DNA"/>
</dbReference>
<dbReference type="GeneID" id="5600532"/>
<protein>
    <submittedName>
        <fullName evidence="1">Uncharacterized protein</fullName>
    </submittedName>
</protein>
<dbReference type="KEGG" id="vg:5600532"/>
<reference evidence="1 2" key="1">
    <citation type="journal article" date="2008" name="J. Mol. Biol.">
        <title>Genome comparison and proteomic characterization of Thermus thermophilus bacteriophages P23-45 and P74-26: siphoviruses with triplex-forming sequences and the longest known tails.</title>
        <authorList>
            <person name="Minakhin L."/>
            <person name="Goel M."/>
            <person name="Berdygulova Z."/>
            <person name="Ramanculov E."/>
            <person name="Florens L."/>
            <person name="Glazko G."/>
            <person name="Karamychev V.N."/>
            <person name="Slesarev A.I."/>
            <person name="Kozyavkin S.A."/>
            <person name="Khromov I."/>
            <person name="Ackermann H.W."/>
            <person name="Washburn M."/>
            <person name="Mushegian A."/>
            <person name="Severinov K."/>
        </authorList>
    </citation>
    <scope>NUCLEOTIDE SEQUENCE</scope>
</reference>
<evidence type="ECO:0000313" key="2">
    <source>
        <dbReference type="Proteomes" id="UP000001133"/>
    </source>
</evidence>
<dbReference type="Proteomes" id="UP000001133">
    <property type="component" value="Segment"/>
</dbReference>
<dbReference type="RefSeq" id="YP_001468033.1">
    <property type="nucleotide sequence ID" value="NC_009804.1"/>
</dbReference>
<organism evidence="1 2">
    <name type="scientific">Thermus phage P74-26</name>
    <dbReference type="NCBI Taxonomy" id="2914007"/>
    <lineage>
        <taxon>Viruses</taxon>
        <taxon>Duplodnaviria</taxon>
        <taxon>Heunggongvirae</taxon>
        <taxon>Uroviricota</taxon>
        <taxon>Caudoviricetes</taxon>
        <taxon>Oshimavirus</taxon>
        <taxon>Thermus virus P74-26</taxon>
    </lineage>
</organism>
<sequence>MVMMKNKDLVYRRAKKRQVAKVYPIRVNLETLIKKYHKNQKTLSKRGLSWFKKIQAKKRRSLERQMEYLILNGDDRWERIPPDIRKSIYWEIW</sequence>
<evidence type="ECO:0000313" key="1">
    <source>
        <dbReference type="EMBL" id="ABU97013.1"/>
    </source>
</evidence>
<name>A7XXN7_BP742</name>